<evidence type="ECO:0000256" key="3">
    <source>
        <dbReference type="ARBA" id="ARBA00022692"/>
    </source>
</evidence>
<dbReference type="GO" id="GO:0005886">
    <property type="term" value="C:plasma membrane"/>
    <property type="evidence" value="ECO:0007669"/>
    <property type="project" value="UniProtKB-SubCell"/>
</dbReference>
<evidence type="ECO:0000256" key="11">
    <source>
        <dbReference type="SAM" id="Phobius"/>
    </source>
</evidence>
<dbReference type="GO" id="GO:0007197">
    <property type="term" value="P:adenylate cyclase-inhibiting G protein-coupled acetylcholine receptor signaling pathway"/>
    <property type="evidence" value="ECO:0007669"/>
    <property type="project" value="TreeGrafter"/>
</dbReference>
<keyword evidence="5 9" id="KW-0297">G-protein coupled receptor</keyword>
<feature type="compositionally biased region" description="Polar residues" evidence="10">
    <location>
        <begin position="439"/>
        <end position="456"/>
    </location>
</feature>
<dbReference type="Proteomes" id="UP000274429">
    <property type="component" value="Unassembled WGS sequence"/>
</dbReference>
<name>A0A0R3WLM1_HYDTA</name>
<dbReference type="WBParaSite" id="TTAC_0000165901-mRNA-1">
    <property type="protein sequence ID" value="TTAC_0000165901-mRNA-1"/>
    <property type="gene ID" value="TTAC_0000165901"/>
</dbReference>
<dbReference type="InterPro" id="IPR017452">
    <property type="entry name" value="GPCR_Rhodpsn_7TM"/>
</dbReference>
<evidence type="ECO:0000313" key="15">
    <source>
        <dbReference type="WBParaSite" id="TTAC_0000165901-mRNA-1"/>
    </source>
</evidence>
<keyword evidence="14" id="KW-1185">Reference proteome</keyword>
<evidence type="ECO:0000256" key="10">
    <source>
        <dbReference type="SAM" id="MobiDB-lite"/>
    </source>
</evidence>
<keyword evidence="7 9" id="KW-0675">Receptor</keyword>
<dbReference type="STRING" id="6205.A0A0R3WLM1"/>
<evidence type="ECO:0000256" key="2">
    <source>
        <dbReference type="ARBA" id="ARBA00022475"/>
    </source>
</evidence>
<feature type="compositionally biased region" description="Low complexity" evidence="10">
    <location>
        <begin position="457"/>
        <end position="470"/>
    </location>
</feature>
<dbReference type="GO" id="GO:0030425">
    <property type="term" value="C:dendrite"/>
    <property type="evidence" value="ECO:0007669"/>
    <property type="project" value="TreeGrafter"/>
</dbReference>
<comment type="similarity">
    <text evidence="9">Belongs to the G-protein coupled receptor 1 family.</text>
</comment>
<evidence type="ECO:0000256" key="7">
    <source>
        <dbReference type="ARBA" id="ARBA00023170"/>
    </source>
</evidence>
<keyword evidence="6 11" id="KW-0472">Membrane</keyword>
<dbReference type="AlphaFoldDB" id="A0A0R3WLM1"/>
<feature type="transmembrane region" description="Helical" evidence="11">
    <location>
        <begin position="172"/>
        <end position="198"/>
    </location>
</feature>
<comment type="subcellular location">
    <subcellularLocation>
        <location evidence="1">Cell membrane</location>
        <topology evidence="1">Multi-pass membrane protein</topology>
    </subcellularLocation>
</comment>
<evidence type="ECO:0000259" key="12">
    <source>
        <dbReference type="PROSITE" id="PS50262"/>
    </source>
</evidence>
<proteinExistence type="inferred from homology"/>
<keyword evidence="8 9" id="KW-0807">Transducer</keyword>
<sequence>MEDYSIYTLPVKVVLGILSSVVSLCCILGNLLVLFAFCVDRGVRSSNNYFIISLAVTDLTIGLISLNLLILYLLLGYWPLGNFVCDCWLAIDFTACLVSQVTVFLITLDRFMSVKFPVKYRNWRSDNKLRVMLALSWILPASLWIPLVFAWYQMTGQPRPPSDQCNVPFTHYTAFNTILTISYFWIPLCFMVSLYVGIYRTAVGLHQKVHETHRGLADLVLMAGTTMSKIGLSVKVAEPHNRPKPGPLPEKIVEQSNYSVSRQSDVKEANQPYKTDKSVNKQVNMNNSSPQLQAEHQTEFIDSGLGESNNMRTTSDLGLGCKRRSSSLSLEMPEFCDHYRCILSPNAPPSRASSVFSECDDPWTRQNGSKSSFRFEDHCKETRKHKQEGTNSAVDTTENTSDTRQALPSHKEGKRSRLTVPSFLRSRLKIANSKRKESSSFARTENSSTDSVKQQYNNPNNNNNKNNTNNDTKSRKNVFNQSSIRDRFIWFQNQKSVEKGKVERRKRRRARKALRMISFILGAFVICWTPYHIIILIKGFCDIPSQNYSCINVHLYNFAYYMCYMNSPINPFCYAMANIAFKRAFIRILNGDFRIT</sequence>
<reference evidence="13 14" key="2">
    <citation type="submission" date="2018-11" db="EMBL/GenBank/DDBJ databases">
        <authorList>
            <consortium name="Pathogen Informatics"/>
        </authorList>
    </citation>
    <scope>NUCLEOTIDE SEQUENCE [LARGE SCALE GENOMIC DNA]</scope>
</reference>
<evidence type="ECO:0000256" key="5">
    <source>
        <dbReference type="ARBA" id="ARBA00023040"/>
    </source>
</evidence>
<dbReference type="GO" id="GO:0004993">
    <property type="term" value="F:G protein-coupled serotonin receptor activity"/>
    <property type="evidence" value="ECO:0007669"/>
    <property type="project" value="TreeGrafter"/>
</dbReference>
<evidence type="ECO:0000313" key="13">
    <source>
        <dbReference type="EMBL" id="VDM18335.1"/>
    </source>
</evidence>
<feature type="transmembrane region" description="Helical" evidence="11">
    <location>
        <begin position="87"/>
        <end position="108"/>
    </location>
</feature>
<feature type="transmembrane region" description="Helical" evidence="11">
    <location>
        <begin position="13"/>
        <end position="37"/>
    </location>
</feature>
<evidence type="ECO:0000256" key="6">
    <source>
        <dbReference type="ARBA" id="ARBA00023136"/>
    </source>
</evidence>
<dbReference type="Gene3D" id="1.20.1070.10">
    <property type="entry name" value="Rhodopsin 7-helix transmembrane proteins"/>
    <property type="match status" value="2"/>
</dbReference>
<dbReference type="Pfam" id="PF00001">
    <property type="entry name" value="7tm_1"/>
    <property type="match status" value="1"/>
</dbReference>
<keyword evidence="4 11" id="KW-1133">Transmembrane helix</keyword>
<accession>A0A0R3WLM1</accession>
<keyword evidence="3 9" id="KW-0812">Transmembrane</keyword>
<dbReference type="GO" id="GO:0016907">
    <property type="term" value="F:G protein-coupled acetylcholine receptor activity"/>
    <property type="evidence" value="ECO:0007669"/>
    <property type="project" value="TreeGrafter"/>
</dbReference>
<dbReference type="GO" id="GO:0045202">
    <property type="term" value="C:synapse"/>
    <property type="evidence" value="ECO:0007669"/>
    <property type="project" value="TreeGrafter"/>
</dbReference>
<dbReference type="PRINTS" id="PR00237">
    <property type="entry name" value="GPCRRHODOPSN"/>
</dbReference>
<dbReference type="PANTHER" id="PTHR24247">
    <property type="entry name" value="5-HYDROXYTRYPTAMINE RECEPTOR"/>
    <property type="match status" value="1"/>
</dbReference>
<dbReference type="PROSITE" id="PS00237">
    <property type="entry name" value="G_PROTEIN_RECEP_F1_1"/>
    <property type="match status" value="1"/>
</dbReference>
<dbReference type="PANTHER" id="PTHR24247:SF191">
    <property type="entry name" value="MUSCARINIC ACETYLCHOLINE RECEPTOR, B-TYPE, ISOFORM A"/>
    <property type="match status" value="1"/>
</dbReference>
<feature type="transmembrane region" description="Helical" evidence="11">
    <location>
        <begin position="513"/>
        <end position="537"/>
    </location>
</feature>
<dbReference type="SUPFAM" id="SSF81321">
    <property type="entry name" value="Family A G protein-coupled receptor-like"/>
    <property type="match status" value="1"/>
</dbReference>
<dbReference type="InterPro" id="IPR000276">
    <property type="entry name" value="GPCR_Rhodpsn"/>
</dbReference>
<feature type="region of interest" description="Disordered" evidence="10">
    <location>
        <begin position="434"/>
        <end position="476"/>
    </location>
</feature>
<evidence type="ECO:0000256" key="1">
    <source>
        <dbReference type="ARBA" id="ARBA00004651"/>
    </source>
</evidence>
<feature type="transmembrane region" description="Helical" evidence="11">
    <location>
        <begin position="129"/>
        <end position="152"/>
    </location>
</feature>
<dbReference type="GO" id="GO:0007187">
    <property type="term" value="P:G protein-coupled receptor signaling pathway, coupled to cyclic nucleotide second messenger"/>
    <property type="evidence" value="ECO:0007669"/>
    <property type="project" value="TreeGrafter"/>
</dbReference>
<evidence type="ECO:0000256" key="9">
    <source>
        <dbReference type="RuleBase" id="RU000688"/>
    </source>
</evidence>
<dbReference type="PROSITE" id="PS50262">
    <property type="entry name" value="G_PROTEIN_RECEP_F1_2"/>
    <property type="match status" value="1"/>
</dbReference>
<gene>
    <name evidence="13" type="ORF">TTAC_LOCUS1646</name>
</gene>
<reference evidence="15" key="1">
    <citation type="submission" date="2017-02" db="UniProtKB">
        <authorList>
            <consortium name="WormBaseParasite"/>
        </authorList>
    </citation>
    <scope>IDENTIFICATION</scope>
</reference>
<feature type="domain" description="G-protein coupled receptors family 1 profile" evidence="12">
    <location>
        <begin position="29"/>
        <end position="574"/>
    </location>
</feature>
<evidence type="ECO:0000256" key="8">
    <source>
        <dbReference type="ARBA" id="ARBA00023224"/>
    </source>
</evidence>
<feature type="transmembrane region" description="Helical" evidence="11">
    <location>
        <begin position="49"/>
        <end position="75"/>
    </location>
</feature>
<organism evidence="15">
    <name type="scientific">Hydatigena taeniaeformis</name>
    <name type="common">Feline tapeworm</name>
    <name type="synonym">Taenia taeniaeformis</name>
    <dbReference type="NCBI Taxonomy" id="6205"/>
    <lineage>
        <taxon>Eukaryota</taxon>
        <taxon>Metazoa</taxon>
        <taxon>Spiralia</taxon>
        <taxon>Lophotrochozoa</taxon>
        <taxon>Platyhelminthes</taxon>
        <taxon>Cestoda</taxon>
        <taxon>Eucestoda</taxon>
        <taxon>Cyclophyllidea</taxon>
        <taxon>Taeniidae</taxon>
        <taxon>Hydatigera</taxon>
    </lineage>
</organism>
<dbReference type="OrthoDB" id="10071887at2759"/>
<evidence type="ECO:0000256" key="4">
    <source>
        <dbReference type="ARBA" id="ARBA00022989"/>
    </source>
</evidence>
<evidence type="ECO:0000313" key="14">
    <source>
        <dbReference type="Proteomes" id="UP000274429"/>
    </source>
</evidence>
<feature type="region of interest" description="Disordered" evidence="10">
    <location>
        <begin position="380"/>
        <end position="421"/>
    </location>
</feature>
<feature type="compositionally biased region" description="Polar residues" evidence="10">
    <location>
        <begin position="389"/>
        <end position="406"/>
    </location>
</feature>
<protein>
    <submittedName>
        <fullName evidence="15">G_PROTEIN_RECEP_F1_2 domain-containing protein</fullName>
    </submittedName>
</protein>
<dbReference type="EMBL" id="UYWX01000426">
    <property type="protein sequence ID" value="VDM18335.1"/>
    <property type="molecule type" value="Genomic_DNA"/>
</dbReference>
<keyword evidence="2" id="KW-1003">Cell membrane</keyword>